<comment type="similarity">
    <text evidence="6">Belongs to the formin-like family. Class-I subfamily.</text>
</comment>
<dbReference type="Gramene" id="ORGLA05G0002800.1">
    <property type="protein sequence ID" value="ORGLA05G0002800.1"/>
    <property type="gene ID" value="ORGLA05G0002800"/>
</dbReference>
<evidence type="ECO:0000313" key="9">
    <source>
        <dbReference type="Proteomes" id="UP000007306"/>
    </source>
</evidence>
<dbReference type="InterPro" id="IPR027643">
    <property type="entry name" value="Formin-like_plant"/>
</dbReference>
<dbReference type="STRING" id="4538.I1PRN0"/>
<dbReference type="InterPro" id="IPR042201">
    <property type="entry name" value="FH2_Formin_sf"/>
</dbReference>
<protein>
    <recommendedName>
        <fullName evidence="7">FH2 domain-containing protein</fullName>
    </recommendedName>
</protein>
<organism evidence="8 9">
    <name type="scientific">Oryza glaberrima</name>
    <name type="common">African rice</name>
    <dbReference type="NCBI Taxonomy" id="4538"/>
    <lineage>
        <taxon>Eukaryota</taxon>
        <taxon>Viridiplantae</taxon>
        <taxon>Streptophyta</taxon>
        <taxon>Embryophyta</taxon>
        <taxon>Tracheophyta</taxon>
        <taxon>Spermatophyta</taxon>
        <taxon>Magnoliopsida</taxon>
        <taxon>Liliopsida</taxon>
        <taxon>Poales</taxon>
        <taxon>Poaceae</taxon>
        <taxon>BOP clade</taxon>
        <taxon>Oryzoideae</taxon>
        <taxon>Oryzeae</taxon>
        <taxon>Oryzinae</taxon>
        <taxon>Oryza</taxon>
    </lineage>
</organism>
<dbReference type="SUPFAM" id="SSF101447">
    <property type="entry name" value="Formin homology 2 domain (FH2 domain)"/>
    <property type="match status" value="1"/>
</dbReference>
<dbReference type="Gene3D" id="1.20.58.2220">
    <property type="entry name" value="Formin, FH2 domain"/>
    <property type="match status" value="1"/>
</dbReference>
<dbReference type="PROSITE" id="PS51444">
    <property type="entry name" value="FH2"/>
    <property type="match status" value="1"/>
</dbReference>
<evidence type="ECO:0000256" key="2">
    <source>
        <dbReference type="ARBA" id="ARBA00022692"/>
    </source>
</evidence>
<dbReference type="eggNOG" id="KOG1922">
    <property type="taxonomic scope" value="Eukaryota"/>
</dbReference>
<comment type="subcellular location">
    <subcellularLocation>
        <location evidence="1">Membrane</location>
        <topology evidence="1">Single-pass membrane protein</topology>
    </subcellularLocation>
</comment>
<evidence type="ECO:0000256" key="6">
    <source>
        <dbReference type="ARBA" id="ARBA00025793"/>
    </source>
</evidence>
<dbReference type="InterPro" id="IPR015425">
    <property type="entry name" value="FH2_Formin"/>
</dbReference>
<accession>I1PRN0</accession>
<dbReference type="GO" id="GO:0051015">
    <property type="term" value="F:actin filament binding"/>
    <property type="evidence" value="ECO:0007669"/>
    <property type="project" value="InterPro"/>
</dbReference>
<reference evidence="8 9" key="2">
    <citation type="submission" date="2018-04" db="EMBL/GenBank/DDBJ databases">
        <title>OglaRS2 (Oryza glaberrima Reference Sequence Version 2).</title>
        <authorList>
            <person name="Zhang J."/>
            <person name="Kudrna D."/>
            <person name="Lee S."/>
            <person name="Talag J."/>
            <person name="Rajasekar S."/>
            <person name="Wing R.A."/>
        </authorList>
    </citation>
    <scope>NUCLEOTIDE SEQUENCE [LARGE SCALE GENOMIC DNA]</scope>
    <source>
        <strain evidence="8 9">cv. IRGC 96717</strain>
    </source>
</reference>
<dbReference type="Proteomes" id="UP000007306">
    <property type="component" value="Chromosome 5"/>
</dbReference>
<dbReference type="PANTHER" id="PTHR23213:SF347">
    <property type="entry name" value="FORMIN-LIKE PROTEIN 14"/>
    <property type="match status" value="1"/>
</dbReference>
<keyword evidence="5" id="KW-0472">Membrane</keyword>
<keyword evidence="3" id="KW-0732">Signal</keyword>
<keyword evidence="2" id="KW-0812">Transmembrane</keyword>
<evidence type="ECO:0000256" key="5">
    <source>
        <dbReference type="ARBA" id="ARBA00023136"/>
    </source>
</evidence>
<feature type="domain" description="FH2" evidence="7">
    <location>
        <begin position="1"/>
        <end position="114"/>
    </location>
</feature>
<reference evidence="8" key="1">
    <citation type="submission" date="2015-06" db="UniProtKB">
        <authorList>
            <consortium name="EnsemblPlants"/>
        </authorList>
    </citation>
    <scope>IDENTIFICATION</scope>
</reference>
<evidence type="ECO:0000256" key="3">
    <source>
        <dbReference type="ARBA" id="ARBA00022729"/>
    </source>
</evidence>
<keyword evidence="4" id="KW-1133">Transmembrane helix</keyword>
<dbReference type="AlphaFoldDB" id="I1PRN0"/>
<dbReference type="HOGENOM" id="CLU_2124969_0_0_1"/>
<keyword evidence="9" id="KW-1185">Reference proteome</keyword>
<evidence type="ECO:0000256" key="1">
    <source>
        <dbReference type="ARBA" id="ARBA00004167"/>
    </source>
</evidence>
<sequence>MLCLNTIWVRFALLIPAVWELTWFNLCLLDIGNAHGLGVEALRMLMQMVLTNEEELKLKYFKDDLSTKLCPVEAFLKAVLDVPFAFKRMDAMLYVANFYLEVNQLRMSYATLEV</sequence>
<evidence type="ECO:0000259" key="7">
    <source>
        <dbReference type="PROSITE" id="PS51444"/>
    </source>
</evidence>
<proteinExistence type="inferred from homology"/>
<dbReference type="Pfam" id="PF02181">
    <property type="entry name" value="FH2"/>
    <property type="match status" value="1"/>
</dbReference>
<dbReference type="PANTHER" id="PTHR23213">
    <property type="entry name" value="FORMIN-RELATED"/>
    <property type="match status" value="1"/>
</dbReference>
<dbReference type="EnsemblPlants" id="ORGLA05G0002800.1">
    <property type="protein sequence ID" value="ORGLA05G0002800.1"/>
    <property type="gene ID" value="ORGLA05G0002800"/>
</dbReference>
<evidence type="ECO:0000313" key="8">
    <source>
        <dbReference type="EnsemblPlants" id="ORGLA05G0002800.1"/>
    </source>
</evidence>
<evidence type="ECO:0000256" key="4">
    <source>
        <dbReference type="ARBA" id="ARBA00022989"/>
    </source>
</evidence>
<dbReference type="GO" id="GO:0016020">
    <property type="term" value="C:membrane"/>
    <property type="evidence" value="ECO:0007669"/>
    <property type="project" value="UniProtKB-SubCell"/>
</dbReference>
<name>I1PRN0_ORYGL</name>
<dbReference type="GO" id="GO:0045010">
    <property type="term" value="P:actin nucleation"/>
    <property type="evidence" value="ECO:0007669"/>
    <property type="project" value="InterPro"/>
</dbReference>